<protein>
    <recommendedName>
        <fullName evidence="3">Pyrroline-5-carboxylate reductase catalytic N-terminal domain-containing protein</fullName>
    </recommendedName>
</protein>
<organism evidence="1 2">
    <name type="scientific">Heliorestis acidaminivorans</name>
    <dbReference type="NCBI Taxonomy" id="553427"/>
    <lineage>
        <taxon>Bacteria</taxon>
        <taxon>Bacillati</taxon>
        <taxon>Bacillota</taxon>
        <taxon>Clostridia</taxon>
        <taxon>Eubacteriales</taxon>
        <taxon>Heliobacteriaceae</taxon>
        <taxon>Heliorestis</taxon>
    </lineage>
</organism>
<proteinExistence type="predicted"/>
<accession>A0A6I0EPM2</accession>
<dbReference type="Proteomes" id="UP000468766">
    <property type="component" value="Unassembled WGS sequence"/>
</dbReference>
<gene>
    <name evidence="1" type="ORF">F9B85_13345</name>
</gene>
<dbReference type="AlphaFoldDB" id="A0A6I0EPM2"/>
<dbReference type="SUPFAM" id="SSF51735">
    <property type="entry name" value="NAD(P)-binding Rossmann-fold domains"/>
    <property type="match status" value="1"/>
</dbReference>
<dbReference type="RefSeq" id="WP_151621723.1">
    <property type="nucleotide sequence ID" value="NZ_WBXO01000014.1"/>
</dbReference>
<dbReference type="InterPro" id="IPR036291">
    <property type="entry name" value="NAD(P)-bd_dom_sf"/>
</dbReference>
<evidence type="ECO:0000313" key="1">
    <source>
        <dbReference type="EMBL" id="KAB2951185.1"/>
    </source>
</evidence>
<comment type="caution">
    <text evidence="1">The sequence shown here is derived from an EMBL/GenBank/DDBJ whole genome shotgun (WGS) entry which is preliminary data.</text>
</comment>
<name>A0A6I0EPM2_9FIRM</name>
<sequence length="232" mass="25237">MEQRERVALVGAGRLGALVAKRLPRETDLIIIDTEEVVARDVAAFTKADYSTALKDIEGATIAILTVPAPTVIPLLQTLQSQEIGRDTLFLNMATTITAEKIQKAAIDLSVLSVKVIGHFREMELGERGLFVLDETDAETFQRVSSLLEEVAPSVQGFSDQVALINSISAEEGIRTALRVEKRLRQAGVPEEWIGVALRVPTAGTMKAYSLNDLGPFARDLVKKIGPTVQED</sequence>
<keyword evidence="2" id="KW-1185">Reference proteome</keyword>
<evidence type="ECO:0008006" key="3">
    <source>
        <dbReference type="Google" id="ProtNLM"/>
    </source>
</evidence>
<reference evidence="1 2" key="1">
    <citation type="submission" date="2019-10" db="EMBL/GenBank/DDBJ databases">
        <title>Whole-genome sequence of the extremophile Heliorestis acidaminivorans DSM 24790.</title>
        <authorList>
            <person name="Kyndt J.A."/>
            <person name="Meyer T.E."/>
        </authorList>
    </citation>
    <scope>NUCLEOTIDE SEQUENCE [LARGE SCALE GENOMIC DNA]</scope>
    <source>
        <strain evidence="1 2">DSM 24790</strain>
    </source>
</reference>
<dbReference type="EMBL" id="WBXO01000014">
    <property type="protein sequence ID" value="KAB2951185.1"/>
    <property type="molecule type" value="Genomic_DNA"/>
</dbReference>
<dbReference type="OrthoDB" id="1680212at2"/>
<dbReference type="Gene3D" id="3.40.50.720">
    <property type="entry name" value="NAD(P)-binding Rossmann-like Domain"/>
    <property type="match status" value="1"/>
</dbReference>
<evidence type="ECO:0000313" key="2">
    <source>
        <dbReference type="Proteomes" id="UP000468766"/>
    </source>
</evidence>